<evidence type="ECO:0000313" key="2">
    <source>
        <dbReference type="EMBL" id="BBE30306.1"/>
    </source>
</evidence>
<dbReference type="AlphaFoldDB" id="A0A7G1G4Y3"/>
<keyword evidence="3" id="KW-1185">Reference proteome</keyword>
<evidence type="ECO:0008006" key="4">
    <source>
        <dbReference type="Google" id="ProtNLM"/>
    </source>
</evidence>
<evidence type="ECO:0000256" key="1">
    <source>
        <dbReference type="SAM" id="SignalP"/>
    </source>
</evidence>
<feature type="chain" id="PRO_5028893956" description="CARDB domain-containing protein" evidence="1">
    <location>
        <begin position="19"/>
        <end position="516"/>
    </location>
</feature>
<name>A0A7G1G4Y3_9BACT</name>
<dbReference type="RefSeq" id="WP_190615419.1">
    <property type="nucleotide sequence ID" value="NZ_AP018712.1"/>
</dbReference>
<reference evidence="2 3" key="1">
    <citation type="submission" date="2018-06" db="EMBL/GenBank/DDBJ databases">
        <title>Genome sequencing of Oceanotoga sp. sy52.</title>
        <authorList>
            <person name="Mori K."/>
        </authorList>
    </citation>
    <scope>NUCLEOTIDE SEQUENCE [LARGE SCALE GENOMIC DNA]</scope>
    <source>
        <strain evidence="3">sy52</strain>
    </source>
</reference>
<dbReference type="EMBL" id="AP018712">
    <property type="protein sequence ID" value="BBE30306.1"/>
    <property type="molecule type" value="Genomic_DNA"/>
</dbReference>
<dbReference type="Proteomes" id="UP000516361">
    <property type="component" value="Chromosome"/>
</dbReference>
<evidence type="ECO:0000313" key="3">
    <source>
        <dbReference type="Proteomes" id="UP000516361"/>
    </source>
</evidence>
<protein>
    <recommendedName>
        <fullName evidence="4">CARDB domain-containing protein</fullName>
    </recommendedName>
</protein>
<organism evidence="2 3">
    <name type="scientific">Tepiditoga spiralis</name>
    <dbReference type="NCBI Taxonomy" id="2108365"/>
    <lineage>
        <taxon>Bacteria</taxon>
        <taxon>Thermotogati</taxon>
        <taxon>Thermotogota</taxon>
        <taxon>Thermotogae</taxon>
        <taxon>Petrotogales</taxon>
        <taxon>Petrotogaceae</taxon>
        <taxon>Tepiditoga</taxon>
    </lineage>
</organism>
<keyword evidence="1" id="KW-0732">Signal</keyword>
<sequence>MKKLLVFLVIFSSILSFSFMVQPLVQNIEAKPGEEVEVQYVMSNTTKVKEDINLNITGVFINEKKDGWVLDQNYSRSAANWIEYNPNITLLPNEKTTQKFKVKVPFGTAGSYFAAFNFSSNAPVTSGQVAYKMNFLTVVQILVSGQGSKEKITVSSATPTLIKENGELLGINLDLDVKNPSDWVSSVWGRIDVKSDQLRKILASIDIPEENGTFVSPKKGKSLNYKINKLLPPGDYKIQMALSYGYHKYYFGKTTYESTFTVPAEIEKNRKSLFLSTDLKELYTKIEKRNSSRGLQVNPKNLTLNILNNDYVEAIVTPRINATFNPKGSDNNFNRLINPKFVQIRPLRDIRARPYTERGNSLRIMADYRRANLENLKGEYYGSLELSAKGELKDKTLTKNLTVPIIIDFGDNTYKFNSNATFEASTLLINVENKGNSRVKFDASIFVMNSKTGEKIGDDINLKNLIVYPNCSYTLKQDINKIGDADKIIIKYKYLDGFDTNGNQLYSEKTSEIKIK</sequence>
<gene>
    <name evidence="2" type="ORF">OSSY52_04470</name>
</gene>
<dbReference type="InParanoid" id="A0A7G1G4Y3"/>
<feature type="signal peptide" evidence="1">
    <location>
        <begin position="1"/>
        <end position="18"/>
    </location>
</feature>
<dbReference type="KEGG" id="ocy:OSSY52_04470"/>
<accession>A0A7G1G4Y3</accession>
<proteinExistence type="predicted"/>